<reference evidence="1 2" key="1">
    <citation type="submission" date="2020-02" db="EMBL/GenBank/DDBJ databases">
        <authorList>
            <person name="Ma Q."/>
            <person name="Huang Y."/>
            <person name="Song X."/>
            <person name="Pei D."/>
        </authorList>
    </citation>
    <scope>NUCLEOTIDE SEQUENCE [LARGE SCALE GENOMIC DNA]</scope>
    <source>
        <strain evidence="1">Sxm20200214</strain>
        <tissue evidence="1">Leaf</tissue>
    </source>
</reference>
<name>A0A8X7VJU3_BRACI</name>
<dbReference type="Proteomes" id="UP000886595">
    <property type="component" value="Unassembled WGS sequence"/>
</dbReference>
<evidence type="ECO:0000313" key="1">
    <source>
        <dbReference type="EMBL" id="KAG2312581.1"/>
    </source>
</evidence>
<dbReference type="AlphaFoldDB" id="A0A8X7VJU3"/>
<proteinExistence type="predicted"/>
<comment type="caution">
    <text evidence="1">The sequence shown here is derived from an EMBL/GenBank/DDBJ whole genome shotgun (WGS) entry which is preliminary data.</text>
</comment>
<accession>A0A8X7VJU3</accession>
<sequence length="98" mass="11405">MVRPFYSSSSSSDIRRHHRRELHYHIHRQNSRDGANGVCILQAFAIVSTRNQTRELCVVDNLSNNLNTVEKRRLMNVAKIHKSRSPEWSAAREMTSED</sequence>
<dbReference type="EMBL" id="JAAMPC010000005">
    <property type="protein sequence ID" value="KAG2312581.1"/>
    <property type="molecule type" value="Genomic_DNA"/>
</dbReference>
<gene>
    <name evidence="1" type="ORF">Bca52824_024138</name>
</gene>
<protein>
    <submittedName>
        <fullName evidence="1">Uncharacterized protein</fullName>
    </submittedName>
</protein>
<organism evidence="1 2">
    <name type="scientific">Brassica carinata</name>
    <name type="common">Ethiopian mustard</name>
    <name type="synonym">Abyssinian cabbage</name>
    <dbReference type="NCBI Taxonomy" id="52824"/>
    <lineage>
        <taxon>Eukaryota</taxon>
        <taxon>Viridiplantae</taxon>
        <taxon>Streptophyta</taxon>
        <taxon>Embryophyta</taxon>
        <taxon>Tracheophyta</taxon>
        <taxon>Spermatophyta</taxon>
        <taxon>Magnoliopsida</taxon>
        <taxon>eudicotyledons</taxon>
        <taxon>Gunneridae</taxon>
        <taxon>Pentapetalae</taxon>
        <taxon>rosids</taxon>
        <taxon>malvids</taxon>
        <taxon>Brassicales</taxon>
        <taxon>Brassicaceae</taxon>
        <taxon>Brassiceae</taxon>
        <taxon>Brassica</taxon>
    </lineage>
</organism>
<keyword evidence="2" id="KW-1185">Reference proteome</keyword>
<evidence type="ECO:0000313" key="2">
    <source>
        <dbReference type="Proteomes" id="UP000886595"/>
    </source>
</evidence>